<comment type="similarity">
    <text evidence="1">Belongs to the LysR transcriptional regulatory family.</text>
</comment>
<dbReference type="InterPro" id="IPR000847">
    <property type="entry name" value="LysR_HTH_N"/>
</dbReference>
<dbReference type="OrthoDB" id="79118at2"/>
<dbReference type="GO" id="GO:0003677">
    <property type="term" value="F:DNA binding"/>
    <property type="evidence" value="ECO:0007669"/>
    <property type="project" value="UniProtKB-KW"/>
</dbReference>
<accession>A0A2J6NPF4</accession>
<evidence type="ECO:0000259" key="5">
    <source>
        <dbReference type="PROSITE" id="PS50931"/>
    </source>
</evidence>
<evidence type="ECO:0000313" key="7">
    <source>
        <dbReference type="Proteomes" id="UP000239920"/>
    </source>
</evidence>
<evidence type="ECO:0000256" key="2">
    <source>
        <dbReference type="ARBA" id="ARBA00023015"/>
    </source>
</evidence>
<reference evidence="6 7" key="1">
    <citation type="submission" date="2017-09" db="EMBL/GenBank/DDBJ databases">
        <title>Bacterial strain isolated from the female urinary microbiota.</title>
        <authorList>
            <person name="Thomas-White K."/>
            <person name="Kumar N."/>
            <person name="Forster S."/>
            <person name="Putonti C."/>
            <person name="Lawley T."/>
            <person name="Wolfe A.J."/>
        </authorList>
    </citation>
    <scope>NUCLEOTIDE SEQUENCE [LARGE SCALE GENOMIC DNA]</scope>
    <source>
        <strain evidence="6 7">UMB0683</strain>
    </source>
</reference>
<dbReference type="GO" id="GO:0032993">
    <property type="term" value="C:protein-DNA complex"/>
    <property type="evidence" value="ECO:0007669"/>
    <property type="project" value="TreeGrafter"/>
</dbReference>
<evidence type="ECO:0000256" key="1">
    <source>
        <dbReference type="ARBA" id="ARBA00009437"/>
    </source>
</evidence>
<dbReference type="PROSITE" id="PS50931">
    <property type="entry name" value="HTH_LYSR"/>
    <property type="match status" value="1"/>
</dbReference>
<dbReference type="PANTHER" id="PTHR30346">
    <property type="entry name" value="TRANSCRIPTIONAL DUAL REGULATOR HCAR-RELATED"/>
    <property type="match status" value="1"/>
</dbReference>
<keyword evidence="3" id="KW-0238">DNA-binding</keyword>
<feature type="domain" description="HTH lysR-type" evidence="5">
    <location>
        <begin position="2"/>
        <end position="59"/>
    </location>
</feature>
<sequence length="286" mass="32785">MIDNYLLEELVTFAKEKTLARTAKQLNITQPTVTRGMQKLENKLGVQLFDRQPNRITLTKTGELAAREAARVIQMHQQFITRVRNFDQNQQVIKVASVAPGPLILTHSLAGNFNLKITPDFIATQQIIPSLTSHQYSLIFSNREIQTNNIESLYIGTERLNVNVDQFMYIANQASVTFKELHGMSFIVLHDIGPWKEIIQHNIPNAKFLYQTQVEALTEITHYSNFPYFTTNITSLSHQEHPEENDRVALPITDQTAAMPFYISYLKQNRQQISSLAKTIIKSWPN</sequence>
<dbReference type="SUPFAM" id="SSF46785">
    <property type="entry name" value="Winged helix' DNA-binding domain"/>
    <property type="match status" value="1"/>
</dbReference>
<dbReference type="InterPro" id="IPR036388">
    <property type="entry name" value="WH-like_DNA-bd_sf"/>
</dbReference>
<dbReference type="Proteomes" id="UP000239920">
    <property type="component" value="Unassembled WGS sequence"/>
</dbReference>
<dbReference type="GO" id="GO:0003700">
    <property type="term" value="F:DNA-binding transcription factor activity"/>
    <property type="evidence" value="ECO:0007669"/>
    <property type="project" value="InterPro"/>
</dbReference>
<name>A0A2J6NPF4_9LACO</name>
<comment type="caution">
    <text evidence="6">The sequence shown here is derived from an EMBL/GenBank/DDBJ whole genome shotgun (WGS) entry which is preliminary data.</text>
</comment>
<dbReference type="Pfam" id="PF00126">
    <property type="entry name" value="HTH_1"/>
    <property type="match status" value="1"/>
</dbReference>
<dbReference type="AlphaFoldDB" id="A0A2J6NPF4"/>
<gene>
    <name evidence="6" type="ORF">CK797_02845</name>
</gene>
<organism evidence="6 7">
    <name type="scientific">Limosilactobacillus pontis</name>
    <dbReference type="NCBI Taxonomy" id="35787"/>
    <lineage>
        <taxon>Bacteria</taxon>
        <taxon>Bacillati</taxon>
        <taxon>Bacillota</taxon>
        <taxon>Bacilli</taxon>
        <taxon>Lactobacillales</taxon>
        <taxon>Lactobacillaceae</taxon>
        <taxon>Limosilactobacillus</taxon>
    </lineage>
</organism>
<evidence type="ECO:0000313" key="6">
    <source>
        <dbReference type="EMBL" id="PMB83201.1"/>
    </source>
</evidence>
<keyword evidence="2" id="KW-0805">Transcription regulation</keyword>
<protein>
    <submittedName>
        <fullName evidence="6">LysR family transcriptional regulator</fullName>
    </submittedName>
</protein>
<dbReference type="Gene3D" id="1.10.10.10">
    <property type="entry name" value="Winged helix-like DNA-binding domain superfamily/Winged helix DNA-binding domain"/>
    <property type="match status" value="1"/>
</dbReference>
<dbReference type="InterPro" id="IPR036390">
    <property type="entry name" value="WH_DNA-bd_sf"/>
</dbReference>
<dbReference type="EMBL" id="PNFV01000002">
    <property type="protein sequence ID" value="PMB83201.1"/>
    <property type="molecule type" value="Genomic_DNA"/>
</dbReference>
<evidence type="ECO:0000256" key="4">
    <source>
        <dbReference type="ARBA" id="ARBA00023163"/>
    </source>
</evidence>
<dbReference type="RefSeq" id="WP_104688298.1">
    <property type="nucleotide sequence ID" value="NZ_PNFV01000002.1"/>
</dbReference>
<keyword evidence="4" id="KW-0804">Transcription</keyword>
<dbReference type="PANTHER" id="PTHR30346:SF0">
    <property type="entry name" value="HCA OPERON TRANSCRIPTIONAL ACTIVATOR HCAR"/>
    <property type="match status" value="1"/>
</dbReference>
<evidence type="ECO:0000256" key="3">
    <source>
        <dbReference type="ARBA" id="ARBA00023125"/>
    </source>
</evidence>
<proteinExistence type="inferred from homology"/>
<dbReference type="PRINTS" id="PR00039">
    <property type="entry name" value="HTHLYSR"/>
</dbReference>